<dbReference type="PANTHER" id="PTHR43792">
    <property type="entry name" value="GNAT FAMILY, PUTATIVE (AFU_ORTHOLOGUE AFUA_3G00765)-RELATED-RELATED"/>
    <property type="match status" value="1"/>
</dbReference>
<accession>A0A1G8GPH9</accession>
<evidence type="ECO:0000313" key="3">
    <source>
        <dbReference type="Proteomes" id="UP000198822"/>
    </source>
</evidence>
<dbReference type="AlphaFoldDB" id="A0A1G8GPH9"/>
<proteinExistence type="predicted"/>
<dbReference type="InterPro" id="IPR051531">
    <property type="entry name" value="N-acetyltransferase"/>
</dbReference>
<dbReference type="InterPro" id="IPR016181">
    <property type="entry name" value="Acyl_CoA_acyltransferase"/>
</dbReference>
<organism evidence="2 3">
    <name type="scientific">Agrococcus jejuensis</name>
    <dbReference type="NCBI Taxonomy" id="399736"/>
    <lineage>
        <taxon>Bacteria</taxon>
        <taxon>Bacillati</taxon>
        <taxon>Actinomycetota</taxon>
        <taxon>Actinomycetes</taxon>
        <taxon>Micrococcales</taxon>
        <taxon>Microbacteriaceae</taxon>
        <taxon>Agrococcus</taxon>
    </lineage>
</organism>
<keyword evidence="3" id="KW-1185">Reference proteome</keyword>
<dbReference type="SUPFAM" id="SSF55729">
    <property type="entry name" value="Acyl-CoA N-acyltransferases (Nat)"/>
    <property type="match status" value="1"/>
</dbReference>
<reference evidence="3" key="1">
    <citation type="submission" date="2016-10" db="EMBL/GenBank/DDBJ databases">
        <authorList>
            <person name="Varghese N."/>
            <person name="Submissions S."/>
        </authorList>
    </citation>
    <scope>NUCLEOTIDE SEQUENCE [LARGE SCALE GENOMIC DNA]</scope>
    <source>
        <strain evidence="3">DSM 22002</strain>
    </source>
</reference>
<dbReference type="InterPro" id="IPR000182">
    <property type="entry name" value="GNAT_dom"/>
</dbReference>
<dbReference type="Proteomes" id="UP000198822">
    <property type="component" value="Chromosome I"/>
</dbReference>
<dbReference type="STRING" id="399736.SAMN04489720_3019"/>
<gene>
    <name evidence="2" type="ORF">SAMN04489720_3019</name>
</gene>
<dbReference type="PROSITE" id="PS51186">
    <property type="entry name" value="GNAT"/>
    <property type="match status" value="1"/>
</dbReference>
<dbReference type="Gene3D" id="3.40.630.30">
    <property type="match status" value="1"/>
</dbReference>
<evidence type="ECO:0000259" key="1">
    <source>
        <dbReference type="PROSITE" id="PS51186"/>
    </source>
</evidence>
<keyword evidence="2" id="KW-0808">Transferase</keyword>
<dbReference type="EMBL" id="LT629695">
    <property type="protein sequence ID" value="SDH96358.1"/>
    <property type="molecule type" value="Genomic_DNA"/>
</dbReference>
<evidence type="ECO:0000313" key="2">
    <source>
        <dbReference type="EMBL" id="SDH96358.1"/>
    </source>
</evidence>
<dbReference type="GO" id="GO:0016747">
    <property type="term" value="F:acyltransferase activity, transferring groups other than amino-acyl groups"/>
    <property type="evidence" value="ECO:0007669"/>
    <property type="project" value="InterPro"/>
</dbReference>
<dbReference type="RefSeq" id="WP_197674613.1">
    <property type="nucleotide sequence ID" value="NZ_LT629695.1"/>
</dbReference>
<name>A0A1G8GPH9_9MICO</name>
<dbReference type="PANTHER" id="PTHR43792:SF1">
    <property type="entry name" value="N-ACETYLTRANSFERASE DOMAIN-CONTAINING PROTEIN"/>
    <property type="match status" value="1"/>
</dbReference>
<feature type="domain" description="N-acetyltransferase" evidence="1">
    <location>
        <begin position="26"/>
        <end position="190"/>
    </location>
</feature>
<dbReference type="CDD" id="cd04301">
    <property type="entry name" value="NAT_SF"/>
    <property type="match status" value="1"/>
</dbReference>
<dbReference type="Pfam" id="PF13302">
    <property type="entry name" value="Acetyltransf_3"/>
    <property type="match status" value="1"/>
</dbReference>
<sequence>MPVSPIDPAVATATIDAALPLRTERLVLRRFTTDDLDAFRAYQSDPDTVRYLWRPILTPEQMGARMSETPALAKDGDAYGIAIEHDGTLVGETVVKLTDAAGRQAEIGWILAPEHRGRGYAAEAGRAALELAWAIGAHRVTAVLDHENQSSARIAERLGMRREAVMVDDGVNGFTGEYGSTEIWAVLERER</sequence>
<protein>
    <submittedName>
        <fullName evidence="2">Protein N-acetyltransferase, RimJ/RimL family</fullName>
    </submittedName>
</protein>